<keyword evidence="2" id="KW-0723">Serine/threonine-protein kinase</keyword>
<feature type="domain" description="Protein kinase" evidence="1">
    <location>
        <begin position="1"/>
        <end position="260"/>
    </location>
</feature>
<evidence type="ECO:0000259" key="1">
    <source>
        <dbReference type="PROSITE" id="PS50011"/>
    </source>
</evidence>
<dbReference type="EMBL" id="GG738856">
    <property type="protein sequence ID" value="EFC46973.1"/>
    <property type="molecule type" value="Genomic_DNA"/>
</dbReference>
<reference evidence="2 3" key="1">
    <citation type="journal article" date="2010" name="Cell">
        <title>The genome of Naegleria gruberi illuminates early eukaryotic versatility.</title>
        <authorList>
            <person name="Fritz-Laylin L.K."/>
            <person name="Prochnik S.E."/>
            <person name="Ginger M.L."/>
            <person name="Dacks J.B."/>
            <person name="Carpenter M.L."/>
            <person name="Field M.C."/>
            <person name="Kuo A."/>
            <person name="Paredez A."/>
            <person name="Chapman J."/>
            <person name="Pham J."/>
            <person name="Shu S."/>
            <person name="Neupane R."/>
            <person name="Cipriano M."/>
            <person name="Mancuso J."/>
            <person name="Tu H."/>
            <person name="Salamov A."/>
            <person name="Lindquist E."/>
            <person name="Shapiro H."/>
            <person name="Lucas S."/>
            <person name="Grigoriev I.V."/>
            <person name="Cande W.Z."/>
            <person name="Fulton C."/>
            <person name="Rokhsar D.S."/>
            <person name="Dawson S.C."/>
        </authorList>
    </citation>
    <scope>NUCLEOTIDE SEQUENCE [LARGE SCALE GENOMIC DNA]</scope>
    <source>
        <strain evidence="2 3">NEG-M</strain>
    </source>
</reference>
<dbReference type="eggNOG" id="KOG0586">
    <property type="taxonomic scope" value="Eukaryota"/>
</dbReference>
<dbReference type="SUPFAM" id="SSF56112">
    <property type="entry name" value="Protein kinase-like (PK-like)"/>
    <property type="match status" value="1"/>
</dbReference>
<dbReference type="PROSITE" id="PS50011">
    <property type="entry name" value="PROTEIN_KINASE_DOM"/>
    <property type="match status" value="1"/>
</dbReference>
<proteinExistence type="predicted"/>
<dbReference type="GeneID" id="8861286"/>
<dbReference type="SMART" id="SM00220">
    <property type="entry name" value="S_TKc"/>
    <property type="match status" value="1"/>
</dbReference>
<evidence type="ECO:0000313" key="3">
    <source>
        <dbReference type="Proteomes" id="UP000006671"/>
    </source>
</evidence>
<dbReference type="AlphaFoldDB" id="D2V832"/>
<dbReference type="RefSeq" id="XP_002679717.1">
    <property type="nucleotide sequence ID" value="XM_002679671.1"/>
</dbReference>
<keyword evidence="3" id="KW-1185">Reference proteome</keyword>
<dbReference type="GO" id="GO:0005634">
    <property type="term" value="C:nucleus"/>
    <property type="evidence" value="ECO:0007669"/>
    <property type="project" value="TreeGrafter"/>
</dbReference>
<dbReference type="GO" id="GO:0005524">
    <property type="term" value="F:ATP binding"/>
    <property type="evidence" value="ECO:0007669"/>
    <property type="project" value="InterPro"/>
</dbReference>
<dbReference type="OrthoDB" id="5125733at2759"/>
<dbReference type="InterPro" id="IPR011009">
    <property type="entry name" value="Kinase-like_dom_sf"/>
</dbReference>
<dbReference type="Gene3D" id="1.25.40.10">
    <property type="entry name" value="Tetratricopeptide repeat domain"/>
    <property type="match status" value="1"/>
</dbReference>
<name>D2V832_NAEGR</name>
<gene>
    <name evidence="2" type="ORF">NAEGRDRAFT_78959</name>
</gene>
<protein>
    <submittedName>
        <fullName evidence="2">Serine/threonine protein kinase</fullName>
    </submittedName>
</protein>
<dbReference type="InterPro" id="IPR011990">
    <property type="entry name" value="TPR-like_helical_dom_sf"/>
</dbReference>
<dbReference type="GO" id="GO:0004674">
    <property type="term" value="F:protein serine/threonine kinase activity"/>
    <property type="evidence" value="ECO:0007669"/>
    <property type="project" value="UniProtKB-KW"/>
</dbReference>
<dbReference type="Gene3D" id="1.10.510.10">
    <property type="entry name" value="Transferase(Phosphotransferase) domain 1"/>
    <property type="match status" value="1"/>
</dbReference>
<keyword evidence="2" id="KW-0808">Transferase</keyword>
<dbReference type="CDD" id="cd00180">
    <property type="entry name" value="PKc"/>
    <property type="match status" value="1"/>
</dbReference>
<dbReference type="VEuPathDB" id="AmoebaDB:NAEGRDRAFT_78959"/>
<sequence length="781" mass="89616">MQPSEGTGDIALVEREEEIFTAMKNVQCEYIAKSMEFLNYFESDGSGGYIGIVMPFYKFGDLETFIERYFTSRGKRLTDFLIGQIMTQLCIAVNLSHKHNLVHCDIKLSNILVKSFDEENETFIEIALADFGETFRTDHTTNTDKKGTDDYLPPEAFDGKYGFKIDCCSMGVVLFKLLCPPTDVSIRNYLGECQTKYKHKQRNIFFSHYWSKKLAKYMSGIEYLKDQPLLLSMVNGFLTYDKESRLTILNALDLCCMIIMMHIHGQNNSVNLDNLENPSPVLILYDQLSLISDFNNGSMELLSKYYNETKQGNSLGIAYMVGLIFCSSLLKRDFRIWEFQFNLQTPITDTATLDKMIQDLDQLSLKIKTNEPYLGFIFEQLHAISLMNKKMPEKSLQRLENSTNSFFTLACQKKKLLLVELLNGMTYSLVDEYSKLIKLYGDKSMLSGYFYYKRGVMLFTLSNDHQNGIADLIHARNLSPNSLGLYAIMVNCFLTIGSIENAKQVFEQMLLLSEHFEINRLNFIAMFLSNCLGYLDKALEYGEKLTSQELYSKDPVLLLFLSRICSNRGDSSMELGYIETALDIDPHCYQAHQMKILFYRAALDFTAEKEALLKYTALKRQNLLHTSEFPIELLPLLPDGSPLPILLLNEPEKDVTRIKEITFKEAEKTVQQFETIQPSLMQEPTTNDSILSPEIIMQIKVKFKGKNNAVFIDILKTDTDIRQVLDRLNKIGNEKSTAYVNRVAFSIVKDDDCILITSIHQLSKYDEVVALTSDEEKEFWA</sequence>
<dbReference type="Proteomes" id="UP000006671">
    <property type="component" value="Unassembled WGS sequence"/>
</dbReference>
<dbReference type="GO" id="GO:0044773">
    <property type="term" value="P:mitotic DNA damage checkpoint signaling"/>
    <property type="evidence" value="ECO:0007669"/>
    <property type="project" value="TreeGrafter"/>
</dbReference>
<accession>D2V832</accession>
<dbReference type="STRING" id="5762.D2V832"/>
<evidence type="ECO:0000313" key="2">
    <source>
        <dbReference type="EMBL" id="EFC46973.1"/>
    </source>
</evidence>
<keyword evidence="2" id="KW-0418">Kinase</keyword>
<dbReference type="PANTHER" id="PTHR44167:SF24">
    <property type="entry name" value="SERINE_THREONINE-PROTEIN KINASE CHK2"/>
    <property type="match status" value="1"/>
</dbReference>
<dbReference type="PANTHER" id="PTHR44167">
    <property type="entry name" value="OVARIAN-SPECIFIC SERINE/THREONINE-PROTEIN KINASE LOK-RELATED"/>
    <property type="match status" value="1"/>
</dbReference>
<dbReference type="SUPFAM" id="SSF48452">
    <property type="entry name" value="TPR-like"/>
    <property type="match status" value="1"/>
</dbReference>
<dbReference type="InterPro" id="IPR000719">
    <property type="entry name" value="Prot_kinase_dom"/>
</dbReference>
<dbReference type="InterPro" id="IPR008271">
    <property type="entry name" value="Ser/Thr_kinase_AS"/>
</dbReference>
<dbReference type="KEGG" id="ngr:NAEGRDRAFT_78959"/>
<dbReference type="PROSITE" id="PS00108">
    <property type="entry name" value="PROTEIN_KINASE_ST"/>
    <property type="match status" value="1"/>
</dbReference>
<organism evidence="3">
    <name type="scientific">Naegleria gruberi</name>
    <name type="common">Amoeba</name>
    <dbReference type="NCBI Taxonomy" id="5762"/>
    <lineage>
        <taxon>Eukaryota</taxon>
        <taxon>Discoba</taxon>
        <taxon>Heterolobosea</taxon>
        <taxon>Tetramitia</taxon>
        <taxon>Eutetramitia</taxon>
        <taxon>Vahlkampfiidae</taxon>
        <taxon>Naegleria</taxon>
    </lineage>
</organism>
<dbReference type="InParanoid" id="D2V832"/>
<dbReference type="Pfam" id="PF00069">
    <property type="entry name" value="Pkinase"/>
    <property type="match status" value="1"/>
</dbReference>